<gene>
    <name evidence="11" type="ORF">SAMN05878443_0059</name>
</gene>
<keyword evidence="7 8" id="KW-0472">Membrane</keyword>
<accession>A0A1N6EL12</accession>
<evidence type="ECO:0000313" key="11">
    <source>
        <dbReference type="EMBL" id="SIN83742.1"/>
    </source>
</evidence>
<comment type="function">
    <text evidence="8">The phosphoenolpyruvate-dependent sugar phosphotransferase system (PTS), a major carbohydrate active -transport system, catalyzes the phosphorylation of incoming sugar substrates concomitant with their translocation across the cell membrane.</text>
</comment>
<evidence type="ECO:0000256" key="5">
    <source>
        <dbReference type="ARBA" id="ARBA00022692"/>
    </source>
</evidence>
<evidence type="ECO:0000313" key="12">
    <source>
        <dbReference type="Proteomes" id="UP000184758"/>
    </source>
</evidence>
<sequence length="452" mass="49293">MNKFNDLFNKMLDPFLRLVNTKAMMAIKDGFLLTMPITLVGSLFLLVANFPIPQWDTWMSSLFGSDWSAPLNQVAGSTFDILAIVAVLGISYTYAKNEKIDPISTAILSLVSFLILTDSFVTTESGEMITGVIPKGWTGGNGIITAIIVAIIVAKTFAFFINRDIRIKMPETVPAGVANAFSAMIPGFVIMFGSMVVYTLTSRFTGASLTALIFKLLQTPIQNVSDTLPGGLFITFLMSILFWAGIHGPNIVMGIMGPILTANALDNQQILDSGQELIIGENTKIMTVQLIDVFAKFGGQGITIGLLIAALLFAKSQRLKEISKLSIVPSLFNINEPVIYGLPIVFNPIMLIPFILVPITAVLITYGAIITGFIQPFTAVQVPWTTPPLISGFLLSGWQGLTVQLTIIFASTGIYYPFLIKQDKQFMLEELEIAAELENEKIDLNVAKENTL</sequence>
<dbReference type="STRING" id="28230.SAMN05878443_0059"/>
<dbReference type="PANTHER" id="PTHR33989">
    <property type="match status" value="1"/>
</dbReference>
<dbReference type="GO" id="GO:0008982">
    <property type="term" value="F:protein-N(PI)-phosphohistidine-sugar phosphotransferase activity"/>
    <property type="evidence" value="ECO:0007669"/>
    <property type="project" value="UniProtKB-UniRule"/>
</dbReference>
<proteinExistence type="predicted"/>
<evidence type="ECO:0000256" key="6">
    <source>
        <dbReference type="ARBA" id="ARBA00022989"/>
    </source>
</evidence>
<feature type="transmembrane region" description="Helical" evidence="9">
    <location>
        <begin position="229"/>
        <end position="246"/>
    </location>
</feature>
<comment type="subcellular location">
    <subcellularLocation>
        <location evidence="1">Cell membrane</location>
        <topology evidence="1">Multi-pass membrane protein</topology>
    </subcellularLocation>
</comment>
<organism evidence="11 12">
    <name type="scientific">Carnobacterium alterfunditum</name>
    <dbReference type="NCBI Taxonomy" id="28230"/>
    <lineage>
        <taxon>Bacteria</taxon>
        <taxon>Bacillati</taxon>
        <taxon>Bacillota</taxon>
        <taxon>Bacilli</taxon>
        <taxon>Lactobacillales</taxon>
        <taxon>Carnobacteriaceae</taxon>
        <taxon>Carnobacterium</taxon>
    </lineage>
</organism>
<evidence type="ECO:0000256" key="3">
    <source>
        <dbReference type="ARBA" id="ARBA00022475"/>
    </source>
</evidence>
<dbReference type="PIRSF" id="PIRSF006351">
    <property type="entry name" value="PTS_EIIC-Cellobiose"/>
    <property type="match status" value="1"/>
</dbReference>
<feature type="domain" description="PTS EIIC type-3" evidence="10">
    <location>
        <begin position="8"/>
        <end position="418"/>
    </location>
</feature>
<evidence type="ECO:0000256" key="2">
    <source>
        <dbReference type="ARBA" id="ARBA00022448"/>
    </source>
</evidence>
<dbReference type="InterPro" id="IPR004501">
    <property type="entry name" value="PTS_EIIC_3"/>
</dbReference>
<dbReference type="PROSITE" id="PS51105">
    <property type="entry name" value="PTS_EIIC_TYPE_3"/>
    <property type="match status" value="1"/>
</dbReference>
<feature type="transmembrane region" description="Helical" evidence="9">
    <location>
        <begin position="31"/>
        <end position="52"/>
    </location>
</feature>
<evidence type="ECO:0000256" key="8">
    <source>
        <dbReference type="PIRNR" id="PIRNR006351"/>
    </source>
</evidence>
<keyword evidence="6 9" id="KW-1133">Transmembrane helix</keyword>
<feature type="transmembrane region" description="Helical" evidence="9">
    <location>
        <begin position="397"/>
        <end position="418"/>
    </location>
</feature>
<reference evidence="12" key="1">
    <citation type="submission" date="2016-11" db="EMBL/GenBank/DDBJ databases">
        <authorList>
            <person name="Varghese N."/>
            <person name="Submissions S."/>
        </authorList>
    </citation>
    <scope>NUCLEOTIDE SEQUENCE [LARGE SCALE GENOMIC DNA]</scope>
    <source>
        <strain evidence="12">313</strain>
    </source>
</reference>
<dbReference type="GO" id="GO:0009401">
    <property type="term" value="P:phosphoenolpyruvate-dependent sugar phosphotransferase system"/>
    <property type="evidence" value="ECO:0007669"/>
    <property type="project" value="InterPro"/>
</dbReference>
<dbReference type="InterPro" id="IPR004796">
    <property type="entry name" value="PTS_IIC_cello"/>
</dbReference>
<feature type="transmembrane region" description="Helical" evidence="9">
    <location>
        <begin position="173"/>
        <end position="194"/>
    </location>
</feature>
<dbReference type="AlphaFoldDB" id="A0A1N6EL12"/>
<keyword evidence="2 8" id="KW-0813">Transport</keyword>
<dbReference type="RefSeq" id="WP_034546440.1">
    <property type="nucleotide sequence ID" value="NZ_FSRN01000001.1"/>
</dbReference>
<feature type="transmembrane region" description="Helical" evidence="9">
    <location>
        <begin position="72"/>
        <end position="95"/>
    </location>
</feature>
<name>A0A1N6EL12_9LACT</name>
<dbReference type="EMBL" id="FSRN01000001">
    <property type="protein sequence ID" value="SIN83742.1"/>
    <property type="molecule type" value="Genomic_DNA"/>
</dbReference>
<evidence type="ECO:0000256" key="1">
    <source>
        <dbReference type="ARBA" id="ARBA00004651"/>
    </source>
</evidence>
<dbReference type="InterPro" id="IPR003352">
    <property type="entry name" value="PTS_EIIC"/>
</dbReference>
<dbReference type="Pfam" id="PF02378">
    <property type="entry name" value="PTS_EIIC"/>
    <property type="match status" value="1"/>
</dbReference>
<feature type="transmembrane region" description="Helical" evidence="9">
    <location>
        <begin position="351"/>
        <end position="377"/>
    </location>
</feature>
<keyword evidence="3 8" id="KW-1003">Cell membrane</keyword>
<dbReference type="OrthoDB" id="1550290at2"/>
<dbReference type="NCBIfam" id="TIGR00410">
    <property type="entry name" value="lacE"/>
    <property type="match status" value="1"/>
</dbReference>
<feature type="transmembrane region" description="Helical" evidence="9">
    <location>
        <begin position="142"/>
        <end position="161"/>
    </location>
</feature>
<protein>
    <recommendedName>
        <fullName evidence="8">Permease IIC component</fullName>
    </recommendedName>
</protein>
<feature type="transmembrane region" description="Helical" evidence="9">
    <location>
        <begin position="293"/>
        <end position="314"/>
    </location>
</feature>
<dbReference type="eggNOG" id="COG1455">
    <property type="taxonomic scope" value="Bacteria"/>
</dbReference>
<evidence type="ECO:0000256" key="7">
    <source>
        <dbReference type="ARBA" id="ARBA00023136"/>
    </source>
</evidence>
<evidence type="ECO:0000256" key="4">
    <source>
        <dbReference type="ARBA" id="ARBA00022597"/>
    </source>
</evidence>
<feature type="transmembrane region" description="Helical" evidence="9">
    <location>
        <begin position="102"/>
        <end position="122"/>
    </location>
</feature>
<dbReference type="GO" id="GO:1901264">
    <property type="term" value="P:carbohydrate derivative transport"/>
    <property type="evidence" value="ECO:0007669"/>
    <property type="project" value="TreeGrafter"/>
</dbReference>
<dbReference type="GO" id="GO:0005886">
    <property type="term" value="C:plasma membrane"/>
    <property type="evidence" value="ECO:0007669"/>
    <property type="project" value="UniProtKB-SubCell"/>
</dbReference>
<dbReference type="Proteomes" id="UP000184758">
    <property type="component" value="Unassembled WGS sequence"/>
</dbReference>
<keyword evidence="4 8" id="KW-0762">Sugar transport</keyword>
<evidence type="ECO:0000256" key="9">
    <source>
        <dbReference type="SAM" id="Phobius"/>
    </source>
</evidence>
<keyword evidence="12" id="KW-1185">Reference proteome</keyword>
<evidence type="ECO:0000259" key="10">
    <source>
        <dbReference type="PROSITE" id="PS51105"/>
    </source>
</evidence>
<dbReference type="InterPro" id="IPR051088">
    <property type="entry name" value="PTS_Sugar-EIIC/EIIB"/>
</dbReference>
<dbReference type="PANTHER" id="PTHR33989:SF4">
    <property type="entry name" value="PTS SYSTEM N,N'-DIACETYLCHITOBIOSE-SPECIFIC EIIC COMPONENT"/>
    <property type="match status" value="1"/>
</dbReference>
<keyword evidence="5 9" id="KW-0812">Transmembrane</keyword>